<dbReference type="GO" id="GO:0003677">
    <property type="term" value="F:DNA binding"/>
    <property type="evidence" value="ECO:0007669"/>
    <property type="project" value="UniProtKB-KW"/>
</dbReference>
<evidence type="ECO:0000256" key="3">
    <source>
        <dbReference type="ARBA" id="ARBA00023163"/>
    </source>
</evidence>
<dbReference type="Gene3D" id="1.20.120.530">
    <property type="entry name" value="GntR ligand-binding domain-like"/>
    <property type="match status" value="1"/>
</dbReference>
<keyword evidence="3" id="KW-0804">Transcription</keyword>
<evidence type="ECO:0000313" key="5">
    <source>
        <dbReference type="EMBL" id="SDA69890.1"/>
    </source>
</evidence>
<dbReference type="AlphaFoldDB" id="A0A1G5XI53"/>
<evidence type="ECO:0000313" key="6">
    <source>
        <dbReference type="Proteomes" id="UP000198588"/>
    </source>
</evidence>
<dbReference type="InterPro" id="IPR011711">
    <property type="entry name" value="GntR_C"/>
</dbReference>
<dbReference type="PANTHER" id="PTHR43537">
    <property type="entry name" value="TRANSCRIPTIONAL REGULATOR, GNTR FAMILY"/>
    <property type="match status" value="1"/>
</dbReference>
<dbReference type="SUPFAM" id="SSF48008">
    <property type="entry name" value="GntR ligand-binding domain-like"/>
    <property type="match status" value="1"/>
</dbReference>
<dbReference type="EMBL" id="FMXM01000006">
    <property type="protein sequence ID" value="SDA69890.1"/>
    <property type="molecule type" value="Genomic_DNA"/>
</dbReference>
<dbReference type="GO" id="GO:0003700">
    <property type="term" value="F:DNA-binding transcription factor activity"/>
    <property type="evidence" value="ECO:0007669"/>
    <property type="project" value="InterPro"/>
</dbReference>
<feature type="domain" description="GntR C-terminal" evidence="4">
    <location>
        <begin position="87"/>
        <end position="209"/>
    </location>
</feature>
<keyword evidence="1" id="KW-0805">Transcription regulation</keyword>
<accession>A0A1G5XI53</accession>
<dbReference type="Pfam" id="PF07729">
    <property type="entry name" value="FCD"/>
    <property type="match status" value="1"/>
</dbReference>
<dbReference type="Proteomes" id="UP000198588">
    <property type="component" value="Unassembled WGS sequence"/>
</dbReference>
<dbReference type="STRING" id="1165689.SAMN02927914_02271"/>
<evidence type="ECO:0000259" key="4">
    <source>
        <dbReference type="SMART" id="SM00895"/>
    </source>
</evidence>
<dbReference type="PRINTS" id="PR00035">
    <property type="entry name" value="HTHGNTR"/>
</dbReference>
<dbReference type="InterPro" id="IPR008920">
    <property type="entry name" value="TF_FadR/GntR_C"/>
</dbReference>
<dbReference type="SMART" id="SM00895">
    <property type="entry name" value="FCD"/>
    <property type="match status" value="1"/>
</dbReference>
<organism evidence="5 6">
    <name type="scientific">Mesorhizobium qingshengii</name>
    <dbReference type="NCBI Taxonomy" id="1165689"/>
    <lineage>
        <taxon>Bacteria</taxon>
        <taxon>Pseudomonadati</taxon>
        <taxon>Pseudomonadota</taxon>
        <taxon>Alphaproteobacteria</taxon>
        <taxon>Hyphomicrobiales</taxon>
        <taxon>Phyllobacteriaceae</taxon>
        <taxon>Mesorhizobium</taxon>
    </lineage>
</organism>
<dbReference type="OrthoDB" id="284307at2"/>
<dbReference type="SUPFAM" id="SSF46785">
    <property type="entry name" value="Winged helix' DNA-binding domain"/>
    <property type="match status" value="1"/>
</dbReference>
<protein>
    <submittedName>
        <fullName evidence="5">DNA-binding transcriptional regulator, FadR family</fullName>
    </submittedName>
</protein>
<gene>
    <name evidence="5" type="ORF">SAMN02927914_02271</name>
</gene>
<reference evidence="5 6" key="1">
    <citation type="submission" date="2016-10" db="EMBL/GenBank/DDBJ databases">
        <authorList>
            <person name="de Groot N.N."/>
        </authorList>
    </citation>
    <scope>NUCLEOTIDE SEQUENCE [LARGE SCALE GENOMIC DNA]</scope>
    <source>
        <strain evidence="5 6">CGMCC 1.12097</strain>
    </source>
</reference>
<dbReference type="Gene3D" id="1.10.10.10">
    <property type="entry name" value="Winged helix-like DNA-binding domain superfamily/Winged helix DNA-binding domain"/>
    <property type="match status" value="1"/>
</dbReference>
<dbReference type="InterPro" id="IPR036388">
    <property type="entry name" value="WH-like_DNA-bd_sf"/>
</dbReference>
<evidence type="ECO:0000256" key="1">
    <source>
        <dbReference type="ARBA" id="ARBA00023015"/>
    </source>
</evidence>
<dbReference type="RefSeq" id="WP_091577701.1">
    <property type="nucleotide sequence ID" value="NZ_FMXM01000006.1"/>
</dbReference>
<dbReference type="InterPro" id="IPR036390">
    <property type="entry name" value="WH_DNA-bd_sf"/>
</dbReference>
<dbReference type="PANTHER" id="PTHR43537:SF44">
    <property type="entry name" value="GNTR FAMILY REGULATORY PROTEIN"/>
    <property type="match status" value="1"/>
</dbReference>
<evidence type="ECO:0000256" key="2">
    <source>
        <dbReference type="ARBA" id="ARBA00023125"/>
    </source>
</evidence>
<keyword evidence="2 5" id="KW-0238">DNA-binding</keyword>
<name>A0A1G5XI53_9HYPH</name>
<dbReference type="InterPro" id="IPR000524">
    <property type="entry name" value="Tscrpt_reg_HTH_GntR"/>
</dbReference>
<sequence>MSAFELQVEPSDLDDIIAAVRQLQQGGGKLPSERDLAEHLSVKRHQLRKALEVLRHSGDLKPARARRAPTALPRYGEELVRVTNPIEVLELRLLMEPGLARLASLRASSFETARIMDAATTPENAPSGAVDFAFHLAIVAAARNHLAAEFYKMLRQVGVDARVKIARTAAPTCPKRIAERDGEHRLIAEAISQRDPEAAEAAMRAHLLSVQRQITERSNAGAFAA</sequence>
<proteinExistence type="predicted"/>